<name>A0A8K0VXQ6_9PLEO</name>
<sequence>MNKGEPTKMQVGAIITFLERGMAINPKEDLMEDVEFQLQNELFSNSTPLRVKAEVVAMLINQLDADLEGFGECSDEHRRSKARIFLESSEGQQWIAKHTATYSPPVEQTASTAALFVDLARKGRVSDAKLLDNIPATEPRRQDMLLVNHDCPTPKSPLMGPHLDTPVAPETMLQSVNLGPTVNAAPVSHEPLVGAGPTVLEPEPYHMARQASQSRRSYGMTPRWLIPFPHPGAYVHGSIPNQPSIFDHEARVHRQHNGRHTLNEDLPMVLLLILVTLALVLILSVGLSK</sequence>
<keyword evidence="1" id="KW-0812">Transmembrane</keyword>
<keyword evidence="1" id="KW-0472">Membrane</keyword>
<keyword evidence="1" id="KW-1133">Transmembrane helix</keyword>
<dbReference type="AlphaFoldDB" id="A0A8K0VXQ6"/>
<evidence type="ECO:0000256" key="1">
    <source>
        <dbReference type="SAM" id="Phobius"/>
    </source>
</evidence>
<comment type="caution">
    <text evidence="2">The sequence shown here is derived from an EMBL/GenBank/DDBJ whole genome shotgun (WGS) entry which is preliminary data.</text>
</comment>
<feature type="transmembrane region" description="Helical" evidence="1">
    <location>
        <begin position="266"/>
        <end position="287"/>
    </location>
</feature>
<proteinExistence type="predicted"/>
<dbReference type="Proteomes" id="UP000813461">
    <property type="component" value="Unassembled WGS sequence"/>
</dbReference>
<keyword evidence="3" id="KW-1185">Reference proteome</keyword>
<gene>
    <name evidence="2" type="ORF">FB567DRAFT_526633</name>
</gene>
<accession>A0A8K0VXQ6</accession>
<dbReference type="OrthoDB" id="10331847at2759"/>
<evidence type="ECO:0000313" key="3">
    <source>
        <dbReference type="Proteomes" id="UP000813461"/>
    </source>
</evidence>
<protein>
    <submittedName>
        <fullName evidence="2">Uncharacterized protein</fullName>
    </submittedName>
</protein>
<evidence type="ECO:0000313" key="2">
    <source>
        <dbReference type="EMBL" id="KAH7086964.1"/>
    </source>
</evidence>
<dbReference type="EMBL" id="JAGMVJ010000010">
    <property type="protein sequence ID" value="KAH7086964.1"/>
    <property type="molecule type" value="Genomic_DNA"/>
</dbReference>
<organism evidence="2 3">
    <name type="scientific">Paraphoma chrysanthemicola</name>
    <dbReference type="NCBI Taxonomy" id="798071"/>
    <lineage>
        <taxon>Eukaryota</taxon>
        <taxon>Fungi</taxon>
        <taxon>Dikarya</taxon>
        <taxon>Ascomycota</taxon>
        <taxon>Pezizomycotina</taxon>
        <taxon>Dothideomycetes</taxon>
        <taxon>Pleosporomycetidae</taxon>
        <taxon>Pleosporales</taxon>
        <taxon>Pleosporineae</taxon>
        <taxon>Phaeosphaeriaceae</taxon>
        <taxon>Paraphoma</taxon>
    </lineage>
</organism>
<reference evidence="2" key="1">
    <citation type="journal article" date="2021" name="Nat. Commun.">
        <title>Genetic determinants of endophytism in the Arabidopsis root mycobiome.</title>
        <authorList>
            <person name="Mesny F."/>
            <person name="Miyauchi S."/>
            <person name="Thiergart T."/>
            <person name="Pickel B."/>
            <person name="Atanasova L."/>
            <person name="Karlsson M."/>
            <person name="Huettel B."/>
            <person name="Barry K.W."/>
            <person name="Haridas S."/>
            <person name="Chen C."/>
            <person name="Bauer D."/>
            <person name="Andreopoulos W."/>
            <person name="Pangilinan J."/>
            <person name="LaButti K."/>
            <person name="Riley R."/>
            <person name="Lipzen A."/>
            <person name="Clum A."/>
            <person name="Drula E."/>
            <person name="Henrissat B."/>
            <person name="Kohler A."/>
            <person name="Grigoriev I.V."/>
            <person name="Martin F.M."/>
            <person name="Hacquard S."/>
        </authorList>
    </citation>
    <scope>NUCLEOTIDE SEQUENCE</scope>
    <source>
        <strain evidence="2">MPI-SDFR-AT-0120</strain>
    </source>
</reference>